<dbReference type="EMBL" id="FJOG01000066">
    <property type="protein sequence ID" value="CZR69189.1"/>
    <property type="molecule type" value="Genomic_DNA"/>
</dbReference>
<evidence type="ECO:0000313" key="3">
    <source>
        <dbReference type="EMBL" id="CZR69189.1"/>
    </source>
</evidence>
<evidence type="ECO:0000313" key="4">
    <source>
        <dbReference type="Proteomes" id="UP000184330"/>
    </source>
</evidence>
<reference evidence="3 4" key="1">
    <citation type="submission" date="2016-03" db="EMBL/GenBank/DDBJ databases">
        <authorList>
            <person name="Ploux O."/>
        </authorList>
    </citation>
    <scope>NUCLEOTIDE SEQUENCE [LARGE SCALE GENOMIC DNA]</scope>
    <source>
        <strain evidence="3 4">UAMH 11012</strain>
    </source>
</reference>
<keyword evidence="2" id="KW-0472">Membrane</keyword>
<evidence type="ECO:0000256" key="2">
    <source>
        <dbReference type="SAM" id="Phobius"/>
    </source>
</evidence>
<evidence type="ECO:0000256" key="1">
    <source>
        <dbReference type="SAM" id="MobiDB-lite"/>
    </source>
</evidence>
<organism evidence="3 4">
    <name type="scientific">Phialocephala subalpina</name>
    <dbReference type="NCBI Taxonomy" id="576137"/>
    <lineage>
        <taxon>Eukaryota</taxon>
        <taxon>Fungi</taxon>
        <taxon>Dikarya</taxon>
        <taxon>Ascomycota</taxon>
        <taxon>Pezizomycotina</taxon>
        <taxon>Leotiomycetes</taxon>
        <taxon>Helotiales</taxon>
        <taxon>Mollisiaceae</taxon>
        <taxon>Phialocephala</taxon>
        <taxon>Phialocephala fortinii species complex</taxon>
    </lineage>
</organism>
<dbReference type="OrthoDB" id="3552581at2759"/>
<feature type="region of interest" description="Disordered" evidence="1">
    <location>
        <begin position="368"/>
        <end position="388"/>
    </location>
</feature>
<keyword evidence="2" id="KW-0812">Transmembrane</keyword>
<keyword evidence="4" id="KW-1185">Reference proteome</keyword>
<feature type="transmembrane region" description="Helical" evidence="2">
    <location>
        <begin position="342"/>
        <end position="360"/>
    </location>
</feature>
<name>A0A1L7XW25_9HELO</name>
<accession>A0A1L7XW25</accession>
<proteinExistence type="predicted"/>
<feature type="region of interest" description="Disordered" evidence="1">
    <location>
        <begin position="467"/>
        <end position="497"/>
    </location>
</feature>
<sequence>MSIFLSPSLTSNSTAVSALRGQLPSHPALLPFVPRRNMVQRKDVQGRIYHFKNKEVCENLGITGPDIPDIIHDLMFLAPDIVPGKKHHITPHAFSQEDYIPISPTPKKPYPIQLRLRSHFVWSRGSLVPAYPSLGPSSYLKIDEWYEVPIQMLQQATDVNKNEFVVFAKGQGGVAQLRDWVRRRDQARALELVEAAKGGEDEEAAGFEQPSAEKVSKEGVGPPDLLVGFCYTTITSTIITITTYAALLGIIQSSTVTATSTTIATSVKPITTLVFTSTDSGGTTVTVTDTSTAGADFSSSSRGTAISTSSATVTSLFIPSASSTATDNQSSSNSALSPGAKAGIAIGVIVLFLLGLFALWRITLTRRKRQAPPEEGNRSPPPNTHELTNANRHELITKHNVPEMDEQNQGKGVSILKKSIITNAEREHVIVHELAPEQGRNIVSFGDEEDTSERLFASAQELESLDPRVSPSLGGEVPQPSVPIERGDISTAENEDEEQKLKILKDRIDRIRDEKERLERIQELKDLEEQTKREILEVQCRKLGS</sequence>
<dbReference type="Proteomes" id="UP000184330">
    <property type="component" value="Unassembled WGS sequence"/>
</dbReference>
<protein>
    <submittedName>
        <fullName evidence="3">Uncharacterized protein</fullName>
    </submittedName>
</protein>
<gene>
    <name evidence="3" type="ORF">PAC_19089</name>
</gene>
<keyword evidence="2" id="KW-1133">Transmembrane helix</keyword>
<dbReference type="AlphaFoldDB" id="A0A1L7XW25"/>